<protein>
    <submittedName>
        <fullName evidence="1">Uncharacterized protein</fullName>
    </submittedName>
</protein>
<evidence type="ECO:0000313" key="1">
    <source>
        <dbReference type="EMBL" id="MBC2901088.1"/>
    </source>
</evidence>
<comment type="caution">
    <text evidence="1">The sequence shown here is derived from an EMBL/GenBank/DDBJ whole genome shotgun (WGS) entry which is preliminary data.</text>
</comment>
<name>A0A7X1M812_9ACTN</name>
<keyword evidence="2" id="KW-1185">Reference proteome</keyword>
<accession>A0A7X1M812</accession>
<dbReference type="SUPFAM" id="SSF55729">
    <property type="entry name" value="Acyl-CoA N-acyltransferases (Nat)"/>
    <property type="match status" value="1"/>
</dbReference>
<dbReference type="AlphaFoldDB" id="A0A7X1M812"/>
<sequence>MTQQPLPGDPAALRLNYHFGHGLSGDTHEETVERWQVDIRHGGDTHDAASPIHCGASVGHMVFYRIRLTQRMNAYWAMEAESEELYELAQALLDPSTGYFTEEVDQLLAYVGMDLLIMDRVVLNREWRGFGLGPMLAAEAIDRIGLGCRAVACSPGVSEPDPDWRPDQEEWDRVTGRIRAAWKRAGFTGYRDSSYLLGPASPETESARDALRTGFQDLCLRWRAERTDALDLLQQDAEYLSAGGHQ</sequence>
<gene>
    <name evidence="1" type="ORF">H4N64_05630</name>
</gene>
<dbReference type="EMBL" id="JACMSF010000004">
    <property type="protein sequence ID" value="MBC2901088.1"/>
    <property type="molecule type" value="Genomic_DNA"/>
</dbReference>
<evidence type="ECO:0000313" key="2">
    <source>
        <dbReference type="Proteomes" id="UP000584670"/>
    </source>
</evidence>
<dbReference type="Proteomes" id="UP000584670">
    <property type="component" value="Unassembled WGS sequence"/>
</dbReference>
<dbReference type="InterPro" id="IPR016181">
    <property type="entry name" value="Acyl_CoA_acyltransferase"/>
</dbReference>
<reference evidence="1 2" key="1">
    <citation type="submission" date="2020-08" db="EMBL/GenBank/DDBJ databases">
        <title>Streptomyces sp. PSKA01 genome sequencing and assembly.</title>
        <authorList>
            <person name="Mandal S."/>
            <person name="Maiti P.K."/>
            <person name="Das P."/>
        </authorList>
    </citation>
    <scope>NUCLEOTIDE SEQUENCE [LARGE SCALE GENOMIC DNA]</scope>
    <source>
        <strain evidence="1 2">PSKA01</strain>
    </source>
</reference>
<organism evidence="1 2">
    <name type="scientific">Streptomyces cupreus</name>
    <dbReference type="NCBI Taxonomy" id="2759956"/>
    <lineage>
        <taxon>Bacteria</taxon>
        <taxon>Bacillati</taxon>
        <taxon>Actinomycetota</taxon>
        <taxon>Actinomycetes</taxon>
        <taxon>Kitasatosporales</taxon>
        <taxon>Streptomycetaceae</taxon>
        <taxon>Streptomyces</taxon>
    </lineage>
</organism>
<proteinExistence type="predicted"/>
<dbReference type="RefSeq" id="WP_186280973.1">
    <property type="nucleotide sequence ID" value="NZ_JACMSF010000004.1"/>
</dbReference>